<evidence type="ECO:0000256" key="4">
    <source>
        <dbReference type="ARBA" id="ARBA00022989"/>
    </source>
</evidence>
<dbReference type="InterPro" id="IPR005495">
    <property type="entry name" value="LptG/LptF_permease"/>
</dbReference>
<feature type="transmembrane region" description="Helical" evidence="6">
    <location>
        <begin position="332"/>
        <end position="349"/>
    </location>
</feature>
<evidence type="ECO:0000256" key="1">
    <source>
        <dbReference type="ARBA" id="ARBA00004651"/>
    </source>
</evidence>
<feature type="transmembrane region" description="Helical" evidence="6">
    <location>
        <begin position="307"/>
        <end position="325"/>
    </location>
</feature>
<dbReference type="GO" id="GO:0043190">
    <property type="term" value="C:ATP-binding cassette (ABC) transporter complex"/>
    <property type="evidence" value="ECO:0007669"/>
    <property type="project" value="TreeGrafter"/>
</dbReference>
<feature type="transmembrane region" description="Helical" evidence="6">
    <location>
        <begin position="31"/>
        <end position="52"/>
    </location>
</feature>
<feature type="transmembrane region" description="Helical" evidence="6">
    <location>
        <begin position="361"/>
        <end position="384"/>
    </location>
</feature>
<dbReference type="Proteomes" id="UP000886865">
    <property type="component" value="Unassembled WGS sequence"/>
</dbReference>
<dbReference type="PANTHER" id="PTHR33529">
    <property type="entry name" value="SLR0882 PROTEIN-RELATED"/>
    <property type="match status" value="1"/>
</dbReference>
<keyword evidence="5 6" id="KW-0472">Membrane</keyword>
<protein>
    <submittedName>
        <fullName evidence="7">LptF/LptG family permease</fullName>
    </submittedName>
</protein>
<sequence>MTKKAKTSLIFSNIKNYIYKKYAQMPILDKYILKQLLEVFLMGVIIFTSIIFASETFTQLIKQITLYGIPFNIAFMMIILNLPQVFVMTIPISTLFATVMTVNRLSLNSEVTVLKACGISISRIARPIFVFAIVMTFVSFFISELIVPATSMTSKHLAIYSLQNKHVPEGRMNFTIKDADKNNVLKRLIYIEECKNKTLNNVTLVDLSDKDAIQIVQAKAGRTGELGWIFNGGVIYTISKSGKIFNTSLFDDSTVSFGIENADGLVKETASQYNFFKLLKYINKNKLNKEFVEKLKIKYQVDLYDKLALPVTTIALTIVGIPLAITPPRVRYNRGFLFSVIIIFVYYLIRAFSLNLGETKAISPFMAAWLPVIAIFLIGSFLYYKKAYTIT</sequence>
<evidence type="ECO:0000313" key="8">
    <source>
        <dbReference type="Proteomes" id="UP000886865"/>
    </source>
</evidence>
<keyword evidence="3 6" id="KW-0812">Transmembrane</keyword>
<reference evidence="7" key="1">
    <citation type="submission" date="2020-10" db="EMBL/GenBank/DDBJ databases">
        <authorList>
            <person name="Gilroy R."/>
        </authorList>
    </citation>
    <scope>NUCLEOTIDE SEQUENCE</scope>
    <source>
        <strain evidence="7">CHK152-2871</strain>
    </source>
</reference>
<comment type="subcellular location">
    <subcellularLocation>
        <location evidence="1">Cell membrane</location>
        <topology evidence="1">Multi-pass membrane protein</topology>
    </subcellularLocation>
</comment>
<evidence type="ECO:0000256" key="6">
    <source>
        <dbReference type="SAM" id="Phobius"/>
    </source>
</evidence>
<evidence type="ECO:0000313" key="7">
    <source>
        <dbReference type="EMBL" id="HIS75021.1"/>
    </source>
</evidence>
<name>A0A9D1JYE4_9BACT</name>
<keyword evidence="4 6" id="KW-1133">Transmembrane helix</keyword>
<gene>
    <name evidence="7" type="ORF">IAA86_08390</name>
</gene>
<organism evidence="7 8">
    <name type="scientific">Candidatus Galligastranaerophilus intestinavium</name>
    <dbReference type="NCBI Taxonomy" id="2840836"/>
    <lineage>
        <taxon>Bacteria</taxon>
        <taxon>Candidatus Galligastranaerophilus</taxon>
    </lineage>
</organism>
<proteinExistence type="predicted"/>
<evidence type="ECO:0000256" key="5">
    <source>
        <dbReference type="ARBA" id="ARBA00023136"/>
    </source>
</evidence>
<reference evidence="7" key="2">
    <citation type="journal article" date="2021" name="PeerJ">
        <title>Extensive microbial diversity within the chicken gut microbiome revealed by metagenomics and culture.</title>
        <authorList>
            <person name="Gilroy R."/>
            <person name="Ravi A."/>
            <person name="Getino M."/>
            <person name="Pursley I."/>
            <person name="Horton D.L."/>
            <person name="Alikhan N.F."/>
            <person name="Baker D."/>
            <person name="Gharbi K."/>
            <person name="Hall N."/>
            <person name="Watson M."/>
            <person name="Adriaenssens E.M."/>
            <person name="Foster-Nyarko E."/>
            <person name="Jarju S."/>
            <person name="Secka A."/>
            <person name="Antonio M."/>
            <person name="Oren A."/>
            <person name="Chaudhuri R.R."/>
            <person name="La Ragione R."/>
            <person name="Hildebrand F."/>
            <person name="Pallen M.J."/>
        </authorList>
    </citation>
    <scope>NUCLEOTIDE SEQUENCE</scope>
    <source>
        <strain evidence="7">CHK152-2871</strain>
    </source>
</reference>
<dbReference type="GO" id="GO:0015920">
    <property type="term" value="P:lipopolysaccharide transport"/>
    <property type="evidence" value="ECO:0007669"/>
    <property type="project" value="TreeGrafter"/>
</dbReference>
<accession>A0A9D1JYE4</accession>
<dbReference type="EMBL" id="DVJQ01000073">
    <property type="protein sequence ID" value="HIS75021.1"/>
    <property type="molecule type" value="Genomic_DNA"/>
</dbReference>
<dbReference type="AlphaFoldDB" id="A0A9D1JYE4"/>
<evidence type="ECO:0000256" key="2">
    <source>
        <dbReference type="ARBA" id="ARBA00022475"/>
    </source>
</evidence>
<keyword evidence="2" id="KW-1003">Cell membrane</keyword>
<dbReference type="Pfam" id="PF03739">
    <property type="entry name" value="LptF_LptG"/>
    <property type="match status" value="1"/>
</dbReference>
<comment type="caution">
    <text evidence="7">The sequence shown here is derived from an EMBL/GenBank/DDBJ whole genome shotgun (WGS) entry which is preliminary data.</text>
</comment>
<feature type="transmembrane region" description="Helical" evidence="6">
    <location>
        <begin position="128"/>
        <end position="147"/>
    </location>
</feature>
<evidence type="ECO:0000256" key="3">
    <source>
        <dbReference type="ARBA" id="ARBA00022692"/>
    </source>
</evidence>
<dbReference type="PANTHER" id="PTHR33529:SF6">
    <property type="entry name" value="YJGP_YJGQ FAMILY PERMEASE"/>
    <property type="match status" value="1"/>
</dbReference>